<dbReference type="OrthoDB" id="9800230at2"/>
<comment type="caution">
    <text evidence="1">The sequence shown here is derived from an EMBL/GenBank/DDBJ whole genome shotgun (WGS) entry which is preliminary data.</text>
</comment>
<dbReference type="Proteomes" id="UP000295292">
    <property type="component" value="Unassembled WGS sequence"/>
</dbReference>
<dbReference type="GO" id="GO:0005975">
    <property type="term" value="P:carbohydrate metabolic process"/>
    <property type="evidence" value="ECO:0007669"/>
    <property type="project" value="InterPro"/>
</dbReference>
<dbReference type="AlphaFoldDB" id="A0A4R6WKY7"/>
<organism evidence="1 2">
    <name type="scientific">Sphingobacterium yanglingense</name>
    <dbReference type="NCBI Taxonomy" id="1437280"/>
    <lineage>
        <taxon>Bacteria</taxon>
        <taxon>Pseudomonadati</taxon>
        <taxon>Bacteroidota</taxon>
        <taxon>Sphingobacteriia</taxon>
        <taxon>Sphingobacteriales</taxon>
        <taxon>Sphingobacteriaceae</taxon>
        <taxon>Sphingobacterium</taxon>
    </lineage>
</organism>
<evidence type="ECO:0000313" key="1">
    <source>
        <dbReference type="EMBL" id="TDQ76481.1"/>
    </source>
</evidence>
<gene>
    <name evidence="1" type="ORF">CLV99_3069</name>
</gene>
<protein>
    <submittedName>
        <fullName evidence="1">Uncharacterized protein DUF4861</fullName>
    </submittedName>
</protein>
<reference evidence="1 2" key="1">
    <citation type="submission" date="2019-03" db="EMBL/GenBank/DDBJ databases">
        <title>Genomic Encyclopedia of Archaeal and Bacterial Type Strains, Phase II (KMG-II): from individual species to whole genera.</title>
        <authorList>
            <person name="Goeker M."/>
        </authorList>
    </citation>
    <scope>NUCLEOTIDE SEQUENCE [LARGE SCALE GENOMIC DNA]</scope>
    <source>
        <strain evidence="1 2">DSM 28353</strain>
    </source>
</reference>
<keyword evidence="2" id="KW-1185">Reference proteome</keyword>
<dbReference type="RefSeq" id="WP_133585295.1">
    <property type="nucleotide sequence ID" value="NZ_SNYV01000015.1"/>
</dbReference>
<dbReference type="Pfam" id="PF16153">
    <property type="entry name" value="DUF4861"/>
    <property type="match status" value="1"/>
</dbReference>
<accession>A0A4R6WKY7</accession>
<proteinExistence type="predicted"/>
<dbReference type="InterPro" id="IPR011013">
    <property type="entry name" value="Gal_mutarotase_sf_dom"/>
</dbReference>
<dbReference type="InterPro" id="IPR032342">
    <property type="entry name" value="DUF4861"/>
</dbReference>
<name>A0A4R6WKY7_9SPHI</name>
<dbReference type="GO" id="GO:0003824">
    <property type="term" value="F:catalytic activity"/>
    <property type="evidence" value="ECO:0007669"/>
    <property type="project" value="InterPro"/>
</dbReference>
<dbReference type="EMBL" id="SNYV01000015">
    <property type="protein sequence ID" value="TDQ76481.1"/>
    <property type="molecule type" value="Genomic_DNA"/>
</dbReference>
<sequence length="373" mass="42535">MKKTFLTIAIGCATYLSAQAQRIIQVTNPTDKNRLEVISIPYTSFAKHFGIDTVFSILDKTSGQPVVHQLEKLGTATVKNVLIQVNIAPNSNLHLIVNNERAVAAKSKTYARYVPERFDDFAWENDLVAFRMYGKALEGRGDDAQGMDYWAKRTNELVINKWYKENDYHKDHGEGMDYYSVGQTLGAGDLALYYSDKIQFTKHYRQYQVLDNGPLRSSFRLIFEPQDIQGEKVSFSKTISIDAGQQFSRIEVNLDNKDAATTPVVVGIVKRGESNPEFEYSASDRTLWYWEPEINNAGRTGIALFVPKAKIQFIPEDLKQYLLKTEIANGKPFVYYNGAAWDRAGKITSAERWEDYVEDFVDAIKKPLRIKFK</sequence>
<dbReference type="GO" id="GO:0030246">
    <property type="term" value="F:carbohydrate binding"/>
    <property type="evidence" value="ECO:0007669"/>
    <property type="project" value="InterPro"/>
</dbReference>
<evidence type="ECO:0000313" key="2">
    <source>
        <dbReference type="Proteomes" id="UP000295292"/>
    </source>
</evidence>
<dbReference type="SUPFAM" id="SSF74650">
    <property type="entry name" value="Galactose mutarotase-like"/>
    <property type="match status" value="1"/>
</dbReference>